<reference evidence="2 3" key="1">
    <citation type="submission" date="2020-08" db="EMBL/GenBank/DDBJ databases">
        <title>Genomic Encyclopedia of Type Strains, Phase IV (KMG-IV): sequencing the most valuable type-strain genomes for metagenomic binning, comparative biology and taxonomic classification.</title>
        <authorList>
            <person name="Goeker M."/>
        </authorList>
    </citation>
    <scope>NUCLEOTIDE SEQUENCE [LARGE SCALE GENOMIC DNA]</scope>
    <source>
        <strain evidence="2 3">DSM 102235</strain>
    </source>
</reference>
<proteinExistence type="predicted"/>
<dbReference type="Proteomes" id="UP000541426">
    <property type="component" value="Unassembled WGS sequence"/>
</dbReference>
<dbReference type="RefSeq" id="WP_246429288.1">
    <property type="nucleotide sequence ID" value="NZ_BAABBZ010000059.1"/>
</dbReference>
<evidence type="ECO:0000313" key="3">
    <source>
        <dbReference type="Proteomes" id="UP000541426"/>
    </source>
</evidence>
<gene>
    <name evidence="2" type="ORF">GGQ68_001331</name>
</gene>
<dbReference type="EMBL" id="JACIEJ010000003">
    <property type="protein sequence ID" value="MBB3985002.1"/>
    <property type="molecule type" value="Genomic_DNA"/>
</dbReference>
<feature type="signal peptide" evidence="1">
    <location>
        <begin position="1"/>
        <end position="32"/>
    </location>
</feature>
<keyword evidence="3" id="KW-1185">Reference proteome</keyword>
<dbReference type="AlphaFoldDB" id="A0A7W6DQC3"/>
<feature type="chain" id="PRO_5031411818" description="Tat pathway signal sequence domain protein" evidence="1">
    <location>
        <begin position="33"/>
        <end position="151"/>
    </location>
</feature>
<evidence type="ECO:0000256" key="1">
    <source>
        <dbReference type="SAM" id="SignalP"/>
    </source>
</evidence>
<sequence length="151" mass="16202">MASRAFSVLTALPRAALTALSLAALTALPVMAQEDASDRLSIELNSVEPQETGCRMSFVVLNGHEVDLSSAVFEAVLFDAEGAVERMTLFDFGALPSKRTRVRQFVVPQLACDNLGQILINGAQTCEAEAEGDFCIDGLDLKSRIDIRVIG</sequence>
<comment type="caution">
    <text evidence="2">The sequence shown here is derived from an EMBL/GenBank/DDBJ whole genome shotgun (WGS) entry which is preliminary data.</text>
</comment>
<protein>
    <recommendedName>
        <fullName evidence="4">Tat pathway signal sequence domain protein</fullName>
    </recommendedName>
</protein>
<evidence type="ECO:0000313" key="2">
    <source>
        <dbReference type="EMBL" id="MBB3985002.1"/>
    </source>
</evidence>
<evidence type="ECO:0008006" key="4">
    <source>
        <dbReference type="Google" id="ProtNLM"/>
    </source>
</evidence>
<organism evidence="2 3">
    <name type="scientific">Sagittula marina</name>
    <dbReference type="NCBI Taxonomy" id="943940"/>
    <lineage>
        <taxon>Bacteria</taxon>
        <taxon>Pseudomonadati</taxon>
        <taxon>Pseudomonadota</taxon>
        <taxon>Alphaproteobacteria</taxon>
        <taxon>Rhodobacterales</taxon>
        <taxon>Roseobacteraceae</taxon>
        <taxon>Sagittula</taxon>
    </lineage>
</organism>
<keyword evidence="1" id="KW-0732">Signal</keyword>
<name>A0A7W6DQC3_9RHOB</name>
<accession>A0A7W6DQC3</accession>